<name>A0ABS1L7I6_9ACTN</name>
<keyword evidence="3" id="KW-1185">Reference proteome</keyword>
<sequence>MSPRSAATPRTVPVVLGVVVLLIGVGVATSWLLAGGRWLRMDTPSMGTAAPVGSLLWVRPVELEDVAVGDLVTVRPADAGGRTYTHRVVSTTPRGLRTGGVLSGEDPWVIDQARLVGRVDHVWPVLGLVLRLAPLLLALLLAAFLAPARLPERWRLPVRIVGVSLALSVVLVVHQPLTDARMLAFDTGAEGARTTWVNAGQVPLRLRAPSTGASATMGPGETATVAVARTDARGRYVVSVRPDLPGWTWWLVGGPWVLLALGHTLRERRTLHPA</sequence>
<feature type="transmembrane region" description="Helical" evidence="1">
    <location>
        <begin position="158"/>
        <end position="177"/>
    </location>
</feature>
<dbReference type="Proteomes" id="UP000636918">
    <property type="component" value="Unassembled WGS sequence"/>
</dbReference>
<dbReference type="InterPro" id="IPR019533">
    <property type="entry name" value="Peptidase_S26"/>
</dbReference>
<keyword evidence="1" id="KW-1133">Transmembrane helix</keyword>
<evidence type="ECO:0000256" key="1">
    <source>
        <dbReference type="SAM" id="Phobius"/>
    </source>
</evidence>
<dbReference type="EMBL" id="JAERSG010000002">
    <property type="protein sequence ID" value="MBL0747625.1"/>
    <property type="molecule type" value="Genomic_DNA"/>
</dbReference>
<gene>
    <name evidence="2" type="ORF">JI751_08390</name>
</gene>
<evidence type="ECO:0000313" key="2">
    <source>
        <dbReference type="EMBL" id="MBL0747625.1"/>
    </source>
</evidence>
<organism evidence="2 3">
    <name type="scientific">Nocardioides baculatus</name>
    <dbReference type="NCBI Taxonomy" id="2801337"/>
    <lineage>
        <taxon>Bacteria</taxon>
        <taxon>Bacillati</taxon>
        <taxon>Actinomycetota</taxon>
        <taxon>Actinomycetes</taxon>
        <taxon>Propionibacteriales</taxon>
        <taxon>Nocardioidaceae</taxon>
        <taxon>Nocardioides</taxon>
    </lineage>
</organism>
<reference evidence="2 3" key="1">
    <citation type="submission" date="2021-01" db="EMBL/GenBank/DDBJ databases">
        <title>Genome seq and assembly of Nocardiodes sp. G10.</title>
        <authorList>
            <person name="Chhetri G."/>
        </authorList>
    </citation>
    <scope>NUCLEOTIDE SEQUENCE [LARGE SCALE GENOMIC DNA]</scope>
    <source>
        <strain evidence="2 3">G10</strain>
    </source>
</reference>
<dbReference type="RefSeq" id="WP_201935437.1">
    <property type="nucleotide sequence ID" value="NZ_JAERSG010000002.1"/>
</dbReference>
<proteinExistence type="predicted"/>
<feature type="transmembrane region" description="Helical" evidence="1">
    <location>
        <begin position="122"/>
        <end position="146"/>
    </location>
</feature>
<comment type="caution">
    <text evidence="2">The sequence shown here is derived from an EMBL/GenBank/DDBJ whole genome shotgun (WGS) entry which is preliminary data.</text>
</comment>
<dbReference type="CDD" id="cd06530">
    <property type="entry name" value="S26_SPase_I"/>
    <property type="match status" value="1"/>
</dbReference>
<feature type="transmembrane region" description="Helical" evidence="1">
    <location>
        <begin position="12"/>
        <end position="34"/>
    </location>
</feature>
<keyword evidence="1" id="KW-0472">Membrane</keyword>
<feature type="transmembrane region" description="Helical" evidence="1">
    <location>
        <begin position="247"/>
        <end position="265"/>
    </location>
</feature>
<protein>
    <submittedName>
        <fullName evidence="2">S26 family signal peptidase</fullName>
    </submittedName>
</protein>
<evidence type="ECO:0000313" key="3">
    <source>
        <dbReference type="Proteomes" id="UP000636918"/>
    </source>
</evidence>
<accession>A0ABS1L7I6</accession>
<keyword evidence="1" id="KW-0812">Transmembrane</keyword>